<evidence type="ECO:0000259" key="1">
    <source>
        <dbReference type="Pfam" id="PF14493"/>
    </source>
</evidence>
<dbReference type="EMBL" id="RCVZ01000007">
    <property type="protein sequence ID" value="RLQ95060.1"/>
    <property type="molecule type" value="Genomic_DNA"/>
</dbReference>
<proteinExistence type="predicted"/>
<dbReference type="InterPro" id="IPR029491">
    <property type="entry name" value="Helicase_HTH"/>
</dbReference>
<evidence type="ECO:0000313" key="3">
    <source>
        <dbReference type="Proteomes" id="UP000276770"/>
    </source>
</evidence>
<accession>A0A3L7JX05</accession>
<dbReference type="PIRSF" id="PIRSF021350">
    <property type="entry name" value="UCP021350"/>
    <property type="match status" value="1"/>
</dbReference>
<sequence length="365" mass="42701">MLKCNGSILYKLRGLNMTFFQAILLKCLIAIKEERTVYSIYHILKGKKSSQSIQDSHLYGLRSYFQLFPMIERKEFDQTMQEMNDLALVEKTSEIHFRATSSGIEALEQYSNLLSEDSHVDGNLQDSMLVFWKRLTLLIQVMSHLIRRESHYYPIQRERELLQWIKLFLKRNRNSREKIAYHTYEELKNLLNKQTFENPMVFILRLTGQGRIGLTMKQAAAQLQLEETEYYFRFMNVLHYFMKEILASPQEYPILASLIEDSIQPLPMTASTIETYYLLKQNHSIMDISAMRRLQPSTIEDHIIEIAINDPNFLIEPFVSRDESDHILMAAKQNGGLKLKPIKEAVPDASYFQIRLVLAKCGGNR</sequence>
<dbReference type="AlphaFoldDB" id="A0A3L7JX05"/>
<organism evidence="2 3">
    <name type="scientific">Falsibacillus albus</name>
    <dbReference type="NCBI Taxonomy" id="2478915"/>
    <lineage>
        <taxon>Bacteria</taxon>
        <taxon>Bacillati</taxon>
        <taxon>Bacillota</taxon>
        <taxon>Bacilli</taxon>
        <taxon>Bacillales</taxon>
        <taxon>Bacillaceae</taxon>
        <taxon>Falsibacillus</taxon>
    </lineage>
</organism>
<protein>
    <recommendedName>
        <fullName evidence="1">Helicase Helix-turn-helix domain-containing protein</fullName>
    </recommendedName>
</protein>
<reference evidence="2 3" key="1">
    <citation type="submission" date="2018-10" db="EMBL/GenBank/DDBJ databases">
        <title>Falsibacillus sp. genome draft.</title>
        <authorList>
            <person name="Shi S."/>
        </authorList>
    </citation>
    <scope>NUCLEOTIDE SEQUENCE [LARGE SCALE GENOMIC DNA]</scope>
    <source>
        <strain evidence="2 3">GY 10110</strain>
    </source>
</reference>
<feature type="domain" description="Helicase Helix-turn-helix" evidence="1">
    <location>
        <begin position="272"/>
        <end position="358"/>
    </location>
</feature>
<evidence type="ECO:0000313" key="2">
    <source>
        <dbReference type="EMBL" id="RLQ95060.1"/>
    </source>
</evidence>
<dbReference type="Proteomes" id="UP000276770">
    <property type="component" value="Unassembled WGS sequence"/>
</dbReference>
<gene>
    <name evidence="2" type="ORF">D9X91_11195</name>
</gene>
<dbReference type="Pfam" id="PF14493">
    <property type="entry name" value="HTH_40"/>
    <property type="match status" value="1"/>
</dbReference>
<dbReference type="InterPro" id="IPR008308">
    <property type="entry name" value="YpbB-like"/>
</dbReference>
<keyword evidence="3" id="KW-1185">Reference proteome</keyword>
<comment type="caution">
    <text evidence="2">The sequence shown here is derived from an EMBL/GenBank/DDBJ whole genome shotgun (WGS) entry which is preliminary data.</text>
</comment>
<name>A0A3L7JX05_9BACI</name>